<proteinExistence type="predicted"/>
<dbReference type="InterPro" id="IPR004960">
    <property type="entry name" value="LipA_acyltrans"/>
</dbReference>
<keyword evidence="6 7" id="KW-0012">Acyltransferase</keyword>
<evidence type="ECO:0000313" key="8">
    <source>
        <dbReference type="Proteomes" id="UP001429354"/>
    </source>
</evidence>
<dbReference type="PANTHER" id="PTHR30606">
    <property type="entry name" value="LIPID A BIOSYNTHESIS LAUROYL ACYLTRANSFERASE"/>
    <property type="match status" value="1"/>
</dbReference>
<keyword evidence="3" id="KW-0997">Cell inner membrane</keyword>
<evidence type="ECO:0000256" key="4">
    <source>
        <dbReference type="ARBA" id="ARBA00022679"/>
    </source>
</evidence>
<name>A0ABX0AJE4_9GAMM</name>
<protein>
    <submittedName>
        <fullName evidence="7">Acyltransferase</fullName>
    </submittedName>
</protein>
<evidence type="ECO:0000256" key="3">
    <source>
        <dbReference type="ARBA" id="ARBA00022519"/>
    </source>
</evidence>
<sequence length="335" mass="36929">MSANWKQRPEGGGRLALWLIRGIARHGGRGIGRALLYPITLYFLLVRGPERRASRAYLARVFGRPVGVWAVARHIHTFAATILDRVFLLGGRFGGFDVRVTGLPELHEVLDRGQGVLLFGSHLGSFEVMRVLAQQRPDYKIRVLLDKAHNPALTQMLDTLNPEIAAGVIDAGQDGPSIAMAIKQATDEGALVALLVDRARPGEPALNAQFLGRDAPFPTAPWLIASALKVPVVLAFGLYQGGHRYHLAFESFSDSIAVPRQQRAQAVLSLIRRYAARLEHHARVAPYNWFNFYDFWGNEDEGSMPSPDDAPRIVAIDHADADAAVQRRTAVRRSA</sequence>
<gene>
    <name evidence="7" type="ORF">DT603_15355</name>
</gene>
<evidence type="ECO:0000256" key="6">
    <source>
        <dbReference type="ARBA" id="ARBA00023315"/>
    </source>
</evidence>
<dbReference type="InterPro" id="IPR014548">
    <property type="entry name" value="Ac_Trasf"/>
</dbReference>
<comment type="caution">
    <text evidence="7">The sequence shown here is derived from an EMBL/GenBank/DDBJ whole genome shotgun (WGS) entry which is preliminary data.</text>
</comment>
<organism evidence="7 8">
    <name type="scientific">Pseudoxanthomonas gei</name>
    <dbReference type="NCBI Taxonomy" id="1383030"/>
    <lineage>
        <taxon>Bacteria</taxon>
        <taxon>Pseudomonadati</taxon>
        <taxon>Pseudomonadota</taxon>
        <taxon>Gammaproteobacteria</taxon>
        <taxon>Lysobacterales</taxon>
        <taxon>Lysobacteraceae</taxon>
        <taxon>Pseudoxanthomonas</taxon>
    </lineage>
</organism>
<evidence type="ECO:0000313" key="7">
    <source>
        <dbReference type="EMBL" id="NDK40215.1"/>
    </source>
</evidence>
<evidence type="ECO:0000256" key="2">
    <source>
        <dbReference type="ARBA" id="ARBA00022475"/>
    </source>
</evidence>
<evidence type="ECO:0000256" key="1">
    <source>
        <dbReference type="ARBA" id="ARBA00004533"/>
    </source>
</evidence>
<dbReference type="RefSeq" id="WP_162350876.1">
    <property type="nucleotide sequence ID" value="NZ_QOVG01000014.1"/>
</dbReference>
<accession>A0ABX0AJE4</accession>
<dbReference type="EMBL" id="QOVG01000014">
    <property type="protein sequence ID" value="NDK40215.1"/>
    <property type="molecule type" value="Genomic_DNA"/>
</dbReference>
<comment type="subcellular location">
    <subcellularLocation>
        <location evidence="1">Cell inner membrane</location>
    </subcellularLocation>
</comment>
<keyword evidence="5" id="KW-0472">Membrane</keyword>
<dbReference type="Pfam" id="PF03279">
    <property type="entry name" value="Lip_A_acyltrans"/>
    <property type="match status" value="1"/>
</dbReference>
<dbReference type="GO" id="GO:0016746">
    <property type="term" value="F:acyltransferase activity"/>
    <property type="evidence" value="ECO:0007669"/>
    <property type="project" value="UniProtKB-KW"/>
</dbReference>
<keyword evidence="4" id="KW-0808">Transferase</keyword>
<dbReference type="PANTHER" id="PTHR30606:SF9">
    <property type="entry name" value="LIPID A BIOSYNTHESIS LAUROYLTRANSFERASE"/>
    <property type="match status" value="1"/>
</dbReference>
<dbReference type="Proteomes" id="UP001429354">
    <property type="component" value="Unassembled WGS sequence"/>
</dbReference>
<dbReference type="CDD" id="cd07984">
    <property type="entry name" value="LPLAT_LABLAT-like"/>
    <property type="match status" value="1"/>
</dbReference>
<evidence type="ECO:0000256" key="5">
    <source>
        <dbReference type="ARBA" id="ARBA00023136"/>
    </source>
</evidence>
<dbReference type="PIRSF" id="PIRSF028561">
    <property type="entry name" value="Ac_Trasf"/>
    <property type="match status" value="1"/>
</dbReference>
<keyword evidence="2" id="KW-1003">Cell membrane</keyword>
<keyword evidence="8" id="KW-1185">Reference proteome</keyword>
<reference evidence="7 8" key="1">
    <citation type="submission" date="2018-07" db="EMBL/GenBank/DDBJ databases">
        <title>Whole genome Sequencing of Pseudoxanthomonas gei KCTC 32298 (T).</title>
        <authorList>
            <person name="Kumar S."/>
            <person name="Bansal K."/>
            <person name="Kaur A."/>
            <person name="Patil P."/>
            <person name="Sharma S."/>
            <person name="Patil P.B."/>
        </authorList>
    </citation>
    <scope>NUCLEOTIDE SEQUENCE [LARGE SCALE GENOMIC DNA]</scope>
    <source>
        <strain evidence="7 8">KCTC 32298</strain>
    </source>
</reference>